<dbReference type="EMBL" id="CP107246">
    <property type="protein sequence ID" value="WIM04825.1"/>
    <property type="molecule type" value="Genomic_DNA"/>
</dbReference>
<evidence type="ECO:0000256" key="7">
    <source>
        <dbReference type="PIRSR" id="PIRSR601501-1"/>
    </source>
</evidence>
<comment type="similarity">
    <text evidence="3">Belongs to the [NiFe]/[NiFeSe] hydrogenase large subunit family.</text>
</comment>
<dbReference type="InterPro" id="IPR029014">
    <property type="entry name" value="NiFe-Hase_large"/>
</dbReference>
<feature type="binding site" evidence="7">
    <location>
        <position position="63"/>
    </location>
    <ligand>
        <name>Fe cation</name>
        <dbReference type="ChEBI" id="CHEBI:24875"/>
    </ligand>
</feature>
<dbReference type="PANTHER" id="PTHR42958">
    <property type="entry name" value="HYDROGENASE-2 LARGE CHAIN"/>
    <property type="match status" value="1"/>
</dbReference>
<keyword evidence="5 7" id="KW-0479">Metal-binding</keyword>
<dbReference type="GO" id="GO:0016151">
    <property type="term" value="F:nickel cation binding"/>
    <property type="evidence" value="ECO:0007669"/>
    <property type="project" value="InterPro"/>
</dbReference>
<organism evidence="8">
    <name type="scientific">Candidatus Nitricoxidivorans perseverans</name>
    <dbReference type="NCBI Taxonomy" id="2975601"/>
    <lineage>
        <taxon>Bacteria</taxon>
        <taxon>Pseudomonadati</taxon>
        <taxon>Pseudomonadota</taxon>
        <taxon>Betaproteobacteria</taxon>
        <taxon>Nitrosomonadales</taxon>
        <taxon>Sterolibacteriaceae</taxon>
        <taxon>Candidatus Nitricoxidivorans</taxon>
    </lineage>
</organism>
<name>A0AA49FJP2_9PROT</name>
<reference evidence="8" key="1">
    <citation type="journal article" date="2023" name="Nat. Microbiol.">
        <title>Enrichment and characterization of a nitric oxide-reducing microbial community in a continuous bioreactor.</title>
        <authorList>
            <person name="Garrido-Amador P."/>
            <person name="Stortenbeker N."/>
            <person name="Wessels H.J.C.T."/>
            <person name="Speth D.R."/>
            <person name="Garcia-Heredia I."/>
            <person name="Kartal B."/>
        </authorList>
    </citation>
    <scope>NUCLEOTIDE SEQUENCE</scope>
    <source>
        <strain evidence="8">MAG1</strain>
    </source>
</reference>
<sequence>MTRIIVGPFNRVEGDLEVTLEVRDGRVAEAWAGSPLYRGFEQILRGKHPMDALMFAPRICGICSVSQSMAAASVLADAMGLTAAPNGRITRNLAHAVENIADHFTHFYLFFMPDFARAEYAGRAWHGPAAERFRAVRGSAAAYVLPVRAAFLTAMGTLVGKWPHSLAIQPGGVARALEASEKIRLFGLLRDFRRHLETVLFGDALEAVAALGSEAALARWAAEKPRGDFGAFLGIADDLNLDKLGRGVGRFMSYGGYPQEAGLLLPRGIWNGGLHALDEQAIAEDVSHAWLDGETRHPAQGVTRPQDEKAEGYTWCKAPRLAGLPMETGALARQVVAGHPLARNLAARGGDVKSRVVARLLEIALILPEMEKWVRQLVPGEPFCAQGEMPGTAAGAGLVEAARGALGHWISVADGRIANYQIISPTTWNFSPRDTDGMPGPLEQALVGAPAGEGDVAVQHVVRSFDPCMVCTVH</sequence>
<evidence type="ECO:0000256" key="1">
    <source>
        <dbReference type="ARBA" id="ARBA00001967"/>
    </source>
</evidence>
<dbReference type="InterPro" id="IPR050867">
    <property type="entry name" value="NiFe/NiFeSe_hydrgnase_LSU"/>
</dbReference>
<dbReference type="GO" id="GO:0030313">
    <property type="term" value="C:cell envelope"/>
    <property type="evidence" value="ECO:0007669"/>
    <property type="project" value="UniProtKB-SubCell"/>
</dbReference>
<keyword evidence="6" id="KW-0560">Oxidoreductase</keyword>
<accession>A0AA49FJP2</accession>
<comment type="cofactor">
    <cofactor evidence="7">
        <name>Fe cation</name>
        <dbReference type="ChEBI" id="CHEBI:24875"/>
    </cofactor>
</comment>
<evidence type="ECO:0000256" key="2">
    <source>
        <dbReference type="ARBA" id="ARBA00004196"/>
    </source>
</evidence>
<dbReference type="GO" id="GO:0008901">
    <property type="term" value="F:ferredoxin hydrogenase activity"/>
    <property type="evidence" value="ECO:0007669"/>
    <property type="project" value="InterPro"/>
</dbReference>
<evidence type="ECO:0000313" key="8">
    <source>
        <dbReference type="EMBL" id="WIM04825.1"/>
    </source>
</evidence>
<dbReference type="SUPFAM" id="SSF56762">
    <property type="entry name" value="HydB/Nqo4-like"/>
    <property type="match status" value="1"/>
</dbReference>
<protein>
    <submittedName>
        <fullName evidence="8">Nickel-dependent hydrogenase large subunit</fullName>
    </submittedName>
</protein>
<dbReference type="Gene3D" id="1.10.645.10">
    <property type="entry name" value="Cytochrome-c3 Hydrogenase, chain B"/>
    <property type="match status" value="1"/>
</dbReference>
<evidence type="ECO:0000256" key="4">
    <source>
        <dbReference type="ARBA" id="ARBA00022596"/>
    </source>
</evidence>
<gene>
    <name evidence="8" type="ORF">OHM77_08935</name>
</gene>
<feature type="binding site" evidence="7">
    <location>
        <position position="474"/>
    </location>
    <ligand>
        <name>Mg(2+)</name>
        <dbReference type="ChEBI" id="CHEBI:18420"/>
    </ligand>
</feature>
<dbReference type="KEGG" id="npv:OHM77_08935"/>
<feature type="binding site" evidence="7">
    <location>
        <position position="41"/>
    </location>
    <ligand>
        <name>Mg(2+)</name>
        <dbReference type="ChEBI" id="CHEBI:18420"/>
    </ligand>
</feature>
<comment type="subcellular location">
    <subcellularLocation>
        <location evidence="2">Cell envelope</location>
    </subcellularLocation>
</comment>
<dbReference type="Pfam" id="PF00374">
    <property type="entry name" value="NiFeSe_Hases"/>
    <property type="match status" value="2"/>
</dbReference>
<evidence type="ECO:0000256" key="6">
    <source>
        <dbReference type="ARBA" id="ARBA00023002"/>
    </source>
</evidence>
<dbReference type="PROSITE" id="PS00507">
    <property type="entry name" value="NI_HGENASE_L_1"/>
    <property type="match status" value="1"/>
</dbReference>
<proteinExistence type="inferred from homology"/>
<feature type="binding site" evidence="7">
    <location>
        <position position="471"/>
    </location>
    <ligand>
        <name>Fe cation</name>
        <dbReference type="ChEBI" id="CHEBI:24875"/>
    </ligand>
</feature>
<dbReference type="Proteomes" id="UP001234916">
    <property type="component" value="Chromosome"/>
</dbReference>
<feature type="binding site" evidence="7">
    <location>
        <position position="63"/>
    </location>
    <ligand>
        <name>Ni(2+)</name>
        <dbReference type="ChEBI" id="CHEBI:49786"/>
    </ligand>
</feature>
<keyword evidence="7" id="KW-0408">Iron</keyword>
<dbReference type="PANTHER" id="PTHR42958:SF4">
    <property type="entry name" value="HYDROGENASE EXPRESSION_FORMATION PROTEIN HUPK"/>
    <property type="match status" value="1"/>
</dbReference>
<evidence type="ECO:0000256" key="5">
    <source>
        <dbReference type="ARBA" id="ARBA00022723"/>
    </source>
</evidence>
<feature type="binding site" evidence="7">
    <location>
        <position position="60"/>
    </location>
    <ligand>
        <name>Ni(2+)</name>
        <dbReference type="ChEBI" id="CHEBI:49786"/>
    </ligand>
</feature>
<keyword evidence="7" id="KW-0460">Magnesium</keyword>
<keyword evidence="4 7" id="KW-0533">Nickel</keyword>
<comment type="cofactor">
    <cofactor evidence="1 7">
        <name>Ni(2+)</name>
        <dbReference type="ChEBI" id="CHEBI:49786"/>
    </cofactor>
</comment>
<feature type="binding site" evidence="7">
    <location>
        <position position="468"/>
    </location>
    <ligand>
        <name>Ni(2+)</name>
        <dbReference type="ChEBI" id="CHEBI:49786"/>
    </ligand>
</feature>
<dbReference type="InterPro" id="IPR018194">
    <property type="entry name" value="Ni-dep_hyd_lsu_Ni_BS"/>
</dbReference>
<evidence type="ECO:0000256" key="3">
    <source>
        <dbReference type="ARBA" id="ARBA00009292"/>
    </source>
</evidence>
<feature type="binding site" evidence="7">
    <location>
        <position position="422"/>
    </location>
    <ligand>
        <name>Mg(2+)</name>
        <dbReference type="ChEBI" id="CHEBI:18420"/>
    </ligand>
</feature>
<dbReference type="InterPro" id="IPR001501">
    <property type="entry name" value="Ni-dep_hyd_lsu"/>
</dbReference>
<dbReference type="AlphaFoldDB" id="A0AA49FJP2"/>